<dbReference type="CDD" id="cd11613">
    <property type="entry name" value="SAF_AH_GD"/>
    <property type="match status" value="1"/>
</dbReference>
<dbReference type="InterPro" id="IPR052172">
    <property type="entry name" value="UxaA_altronate/galactarate_dh"/>
</dbReference>
<evidence type="ECO:0000313" key="1">
    <source>
        <dbReference type="EMBL" id="BBH19538.1"/>
    </source>
</evidence>
<dbReference type="AlphaFoldDB" id="A0A3G9J6Y0"/>
<dbReference type="SMART" id="SM00858">
    <property type="entry name" value="SAF"/>
    <property type="match status" value="1"/>
</dbReference>
<name>A0A3G9J6Y0_9BACL</name>
<dbReference type="InterPro" id="IPR044144">
    <property type="entry name" value="SAF_UxaA/GarD"/>
</dbReference>
<dbReference type="Pfam" id="PF08666">
    <property type="entry name" value="SAF"/>
    <property type="match status" value="1"/>
</dbReference>
<organism evidence="1 2">
    <name type="scientific">Paenibacillus baekrokdamisoli</name>
    <dbReference type="NCBI Taxonomy" id="1712516"/>
    <lineage>
        <taxon>Bacteria</taxon>
        <taxon>Bacillati</taxon>
        <taxon>Bacillota</taxon>
        <taxon>Bacilli</taxon>
        <taxon>Bacillales</taxon>
        <taxon>Paenibacillaceae</taxon>
        <taxon>Paenibacillus</taxon>
    </lineage>
</organism>
<accession>A0A3G9J6Y0</accession>
<proteinExistence type="predicted"/>
<dbReference type="OrthoDB" id="9804574at2"/>
<dbReference type="Proteomes" id="UP000275368">
    <property type="component" value="Chromosome"/>
</dbReference>
<dbReference type="RefSeq" id="WP_125653934.1">
    <property type="nucleotide sequence ID" value="NZ_AP019308.1"/>
</dbReference>
<dbReference type="EMBL" id="AP019308">
    <property type="protein sequence ID" value="BBH19538.1"/>
    <property type="molecule type" value="Genomic_DNA"/>
</dbReference>
<sequence length="108" mass="11961">MSHEFQSGADALVMDERDHVATLLRDMEAGEIVHYYFNNELASITLVDSVPFGHKLAITAIEDGQDVRKYGEIIGRANQSIQAGCHVHVHNIEGIRGRGDNFVKETIA</sequence>
<dbReference type="InterPro" id="IPR013974">
    <property type="entry name" value="SAF"/>
</dbReference>
<dbReference type="KEGG" id="pbk:Back11_08830"/>
<dbReference type="PANTHER" id="PTHR30536">
    <property type="entry name" value="ALTRONATE/GALACTARATE DEHYDRATASE"/>
    <property type="match status" value="1"/>
</dbReference>
<evidence type="ECO:0000313" key="2">
    <source>
        <dbReference type="Proteomes" id="UP000275368"/>
    </source>
</evidence>
<reference evidence="1 2" key="1">
    <citation type="submission" date="2018-11" db="EMBL/GenBank/DDBJ databases">
        <title>Complete genome sequence of Paenibacillus baekrokdamisoli strain KCTC 33723.</title>
        <authorList>
            <person name="Kang S.W."/>
            <person name="Lee K.C."/>
            <person name="Kim K.K."/>
            <person name="Kim J.S."/>
            <person name="Kim D.S."/>
            <person name="Ko S.H."/>
            <person name="Yang S.H."/>
            <person name="Lee J.S."/>
        </authorList>
    </citation>
    <scope>NUCLEOTIDE SEQUENCE [LARGE SCALE GENOMIC DNA]</scope>
    <source>
        <strain evidence="1 2">KCTC 33723</strain>
    </source>
</reference>
<dbReference type="Gene3D" id="2.30.130.110">
    <property type="match status" value="1"/>
</dbReference>
<dbReference type="PANTHER" id="PTHR30536:SF5">
    <property type="entry name" value="ALTRONATE DEHYDRATASE"/>
    <property type="match status" value="1"/>
</dbReference>
<gene>
    <name evidence="1" type="ORF">Back11_08830</name>
</gene>
<dbReference type="GO" id="GO:0019698">
    <property type="term" value="P:D-galacturonate catabolic process"/>
    <property type="evidence" value="ECO:0007669"/>
    <property type="project" value="TreeGrafter"/>
</dbReference>
<keyword evidence="2" id="KW-1185">Reference proteome</keyword>
<protein>
    <submittedName>
        <fullName evidence="1">D-galactarate dehydratase</fullName>
    </submittedName>
</protein>